<sequence>MIDYDGSIPIKKKAEQPSKGFNGRVGNSPLSSDGVATTPDQSNVSENQDNVDDVFSDSDGEETMPAKSSQARADSGAGPPAHLESGPRVDHQMTALTHGTQRLSLGKESRQINASNEAKIDGAGRLESGRMSDDIKAIAADASVFTFGDDEEFESDLLLGSKTLKVTQTFDQFYARLNDIVYSSFSLGDTIPEAEFDLLIPLSQFLLQSFNLLQVTITKGWLRMKLSTNQIKKFPKMLAVDCEMVLCEDGTEALVRVCAVGRDLQPNKKAGGKKYSAFANFKNQEEANQAFENIDGYREKDFLGQVSSRKRSFQVEETTTGESKKLKSGQEGGEQTKAGSNLCDGHLKGIERLKQELRQRDEEISDLNKIIVALTRKQGLLPTVLDA</sequence>
<proteinExistence type="predicted"/>
<dbReference type="STRING" id="542762.A0A4S4DT77"/>
<evidence type="ECO:0000313" key="3">
    <source>
        <dbReference type="Proteomes" id="UP000306102"/>
    </source>
</evidence>
<feature type="region of interest" description="Disordered" evidence="1">
    <location>
        <begin position="313"/>
        <end position="341"/>
    </location>
</feature>
<feature type="region of interest" description="Disordered" evidence="1">
    <location>
        <begin position="1"/>
        <end position="88"/>
    </location>
</feature>
<feature type="compositionally biased region" description="Acidic residues" evidence="1">
    <location>
        <begin position="49"/>
        <end position="62"/>
    </location>
</feature>
<accession>A0A4S4DT77</accession>
<comment type="caution">
    <text evidence="2">The sequence shown here is derived from an EMBL/GenBank/DDBJ whole genome shotgun (WGS) entry which is preliminary data.</text>
</comment>
<gene>
    <name evidence="2" type="ORF">TEA_011314</name>
</gene>
<name>A0A4S4DT77_CAMSN</name>
<dbReference type="EMBL" id="SDRB02010507">
    <property type="protein sequence ID" value="THG06084.1"/>
    <property type="molecule type" value="Genomic_DNA"/>
</dbReference>
<dbReference type="AlphaFoldDB" id="A0A4S4DT77"/>
<keyword evidence="3" id="KW-1185">Reference proteome</keyword>
<evidence type="ECO:0000313" key="2">
    <source>
        <dbReference type="EMBL" id="THG06084.1"/>
    </source>
</evidence>
<dbReference type="Proteomes" id="UP000306102">
    <property type="component" value="Unassembled WGS sequence"/>
</dbReference>
<protein>
    <submittedName>
        <fullName evidence="2">Uncharacterized protein</fullName>
    </submittedName>
</protein>
<reference evidence="2 3" key="1">
    <citation type="journal article" date="2018" name="Proc. Natl. Acad. Sci. U.S.A.">
        <title>Draft genome sequence of Camellia sinensis var. sinensis provides insights into the evolution of the tea genome and tea quality.</title>
        <authorList>
            <person name="Wei C."/>
            <person name="Yang H."/>
            <person name="Wang S."/>
            <person name="Zhao J."/>
            <person name="Liu C."/>
            <person name="Gao L."/>
            <person name="Xia E."/>
            <person name="Lu Y."/>
            <person name="Tai Y."/>
            <person name="She G."/>
            <person name="Sun J."/>
            <person name="Cao H."/>
            <person name="Tong W."/>
            <person name="Gao Q."/>
            <person name="Li Y."/>
            <person name="Deng W."/>
            <person name="Jiang X."/>
            <person name="Wang W."/>
            <person name="Chen Q."/>
            <person name="Zhang S."/>
            <person name="Li H."/>
            <person name="Wu J."/>
            <person name="Wang P."/>
            <person name="Li P."/>
            <person name="Shi C."/>
            <person name="Zheng F."/>
            <person name="Jian J."/>
            <person name="Huang B."/>
            <person name="Shan D."/>
            <person name="Shi M."/>
            <person name="Fang C."/>
            <person name="Yue Y."/>
            <person name="Li F."/>
            <person name="Li D."/>
            <person name="Wei S."/>
            <person name="Han B."/>
            <person name="Jiang C."/>
            <person name="Yin Y."/>
            <person name="Xia T."/>
            <person name="Zhang Z."/>
            <person name="Bennetzen J.L."/>
            <person name="Zhao S."/>
            <person name="Wan X."/>
        </authorList>
    </citation>
    <scope>NUCLEOTIDE SEQUENCE [LARGE SCALE GENOMIC DNA]</scope>
    <source>
        <strain evidence="3">cv. Shuchazao</strain>
        <tissue evidence="2">Leaf</tissue>
    </source>
</reference>
<feature type="region of interest" description="Disordered" evidence="1">
    <location>
        <begin position="100"/>
        <end position="119"/>
    </location>
</feature>
<feature type="compositionally biased region" description="Polar residues" evidence="1">
    <location>
        <begin position="28"/>
        <end position="48"/>
    </location>
</feature>
<organism evidence="2 3">
    <name type="scientific">Camellia sinensis var. sinensis</name>
    <name type="common">China tea</name>
    <dbReference type="NCBI Taxonomy" id="542762"/>
    <lineage>
        <taxon>Eukaryota</taxon>
        <taxon>Viridiplantae</taxon>
        <taxon>Streptophyta</taxon>
        <taxon>Embryophyta</taxon>
        <taxon>Tracheophyta</taxon>
        <taxon>Spermatophyta</taxon>
        <taxon>Magnoliopsida</taxon>
        <taxon>eudicotyledons</taxon>
        <taxon>Gunneridae</taxon>
        <taxon>Pentapetalae</taxon>
        <taxon>asterids</taxon>
        <taxon>Ericales</taxon>
        <taxon>Theaceae</taxon>
        <taxon>Camellia</taxon>
    </lineage>
</organism>
<evidence type="ECO:0000256" key="1">
    <source>
        <dbReference type="SAM" id="MobiDB-lite"/>
    </source>
</evidence>